<comment type="similarity">
    <text evidence="1">Belongs to the bacterial solute-binding protein ModA family.</text>
</comment>
<keyword evidence="3 6" id="KW-0479">Metal-binding</keyword>
<dbReference type="FunFam" id="3.40.190.10:FF:000035">
    <property type="entry name" value="Molybdate ABC transporter substrate-binding protein"/>
    <property type="match status" value="1"/>
</dbReference>
<dbReference type="SUPFAM" id="SSF53850">
    <property type="entry name" value="Periplasmic binding protein-like II"/>
    <property type="match status" value="1"/>
</dbReference>
<dbReference type="PIRSF" id="PIRSF004846">
    <property type="entry name" value="ModA"/>
    <property type="match status" value="1"/>
</dbReference>
<dbReference type="EMBL" id="DRNF01000453">
    <property type="protein sequence ID" value="HHJ81397.1"/>
    <property type="molecule type" value="Genomic_DNA"/>
</dbReference>
<dbReference type="CDD" id="cd13539">
    <property type="entry name" value="PBP2_AvModA"/>
    <property type="match status" value="1"/>
</dbReference>
<proteinExistence type="inferred from homology"/>
<evidence type="ECO:0000256" key="5">
    <source>
        <dbReference type="ARBA" id="ARBA00062515"/>
    </source>
</evidence>
<evidence type="ECO:0000256" key="1">
    <source>
        <dbReference type="ARBA" id="ARBA00009175"/>
    </source>
</evidence>
<dbReference type="InterPro" id="IPR005950">
    <property type="entry name" value="ModA"/>
</dbReference>
<comment type="caution">
    <text evidence="8">The sequence shown here is derived from an EMBL/GenBank/DDBJ whole genome shotgun (WGS) entry which is preliminary data.</text>
</comment>
<sequence>MKVFLSIFLFLLLLPAAQAEQARLAVAANFLATAKALVGVFEKQTGHELLVSAASTGKLYAQIINDAPYDVFLSADRHHPQLLETAGRVVEGSRFVYATGRLVLWSSEVILLDEASLTKGEFKRLAMANPRTAPYGRAAQLVLKNMGLWQRVKAKLVRGESIAQAFQFVATGNAQLGLVALSQVLNPANAHNRQGYWLIPEDQYEPLQQAAVLLQQGQDNIAAKQFLQFLHSDKAIMIMNRYGYG</sequence>
<dbReference type="GO" id="GO:0030973">
    <property type="term" value="F:molybdate ion binding"/>
    <property type="evidence" value="ECO:0007669"/>
    <property type="project" value="InterPro"/>
</dbReference>
<feature type="signal peptide" evidence="7">
    <location>
        <begin position="1"/>
        <end position="19"/>
    </location>
</feature>
<keyword evidence="2 6" id="KW-0500">Molybdenum</keyword>
<dbReference type="Proteomes" id="UP000885832">
    <property type="component" value="Unassembled WGS sequence"/>
</dbReference>
<name>A0A832N5Y8_9GAMM</name>
<dbReference type="InterPro" id="IPR044084">
    <property type="entry name" value="AvModA-like_subst-bd"/>
</dbReference>
<evidence type="ECO:0000256" key="4">
    <source>
        <dbReference type="ARBA" id="ARBA00022729"/>
    </source>
</evidence>
<evidence type="ECO:0000256" key="2">
    <source>
        <dbReference type="ARBA" id="ARBA00022505"/>
    </source>
</evidence>
<accession>A0A832N5Y8</accession>
<comment type="subunit">
    <text evidence="5">The complex is composed of two ATP-binding proteins (ModC), two transmembrane proteins (ModB) and a solute-binding protein (ModA).</text>
</comment>
<dbReference type="InterPro" id="IPR050682">
    <property type="entry name" value="ModA/WtpA"/>
</dbReference>
<evidence type="ECO:0000256" key="3">
    <source>
        <dbReference type="ARBA" id="ARBA00022723"/>
    </source>
</evidence>
<reference evidence="8" key="1">
    <citation type="journal article" date="2020" name="mSystems">
        <title>Genome- and Community-Level Interaction Insights into Carbon Utilization and Element Cycling Functions of Hydrothermarchaeota in Hydrothermal Sediment.</title>
        <authorList>
            <person name="Zhou Z."/>
            <person name="Liu Y."/>
            <person name="Xu W."/>
            <person name="Pan J."/>
            <person name="Luo Z.H."/>
            <person name="Li M."/>
        </authorList>
    </citation>
    <scope>NUCLEOTIDE SEQUENCE [LARGE SCALE GENOMIC DNA]</scope>
    <source>
        <strain evidence="8">HyVt-505</strain>
    </source>
</reference>
<dbReference type="GO" id="GO:0015689">
    <property type="term" value="P:molybdate ion transport"/>
    <property type="evidence" value="ECO:0007669"/>
    <property type="project" value="InterPro"/>
</dbReference>
<dbReference type="GO" id="GO:1901359">
    <property type="term" value="F:tungstate binding"/>
    <property type="evidence" value="ECO:0007669"/>
    <property type="project" value="UniProtKB-ARBA"/>
</dbReference>
<gene>
    <name evidence="8" type="primary">modA</name>
    <name evidence="8" type="ORF">ENJ65_07160</name>
</gene>
<dbReference type="PANTHER" id="PTHR30632:SF14">
    <property type="entry name" value="TUNGSTATE_MOLYBDATE_CHROMATE-BINDING PROTEIN MODA"/>
    <property type="match status" value="1"/>
</dbReference>
<protein>
    <submittedName>
        <fullName evidence="8">Molybdate ABC transporter substrate-binding protein</fullName>
    </submittedName>
</protein>
<evidence type="ECO:0000256" key="7">
    <source>
        <dbReference type="SAM" id="SignalP"/>
    </source>
</evidence>
<feature type="binding site" evidence="6">
    <location>
        <position position="162"/>
    </location>
    <ligand>
        <name>molybdate</name>
        <dbReference type="ChEBI" id="CHEBI:36264"/>
    </ligand>
</feature>
<dbReference type="GO" id="GO:0046872">
    <property type="term" value="F:metal ion binding"/>
    <property type="evidence" value="ECO:0007669"/>
    <property type="project" value="UniProtKB-KW"/>
</dbReference>
<dbReference type="PANTHER" id="PTHR30632">
    <property type="entry name" value="MOLYBDATE-BINDING PERIPLASMIC PROTEIN"/>
    <property type="match status" value="1"/>
</dbReference>
<evidence type="ECO:0000256" key="6">
    <source>
        <dbReference type="PIRSR" id="PIRSR004846-1"/>
    </source>
</evidence>
<keyword evidence="4 7" id="KW-0732">Signal</keyword>
<dbReference type="Gene3D" id="3.40.190.10">
    <property type="entry name" value="Periplasmic binding protein-like II"/>
    <property type="match status" value="2"/>
</dbReference>
<feature type="binding site" evidence="6">
    <location>
        <position position="56"/>
    </location>
    <ligand>
        <name>molybdate</name>
        <dbReference type="ChEBI" id="CHEBI:36264"/>
    </ligand>
</feature>
<organism evidence="8">
    <name type="scientific">Candidatus Tenderia electrophaga</name>
    <dbReference type="NCBI Taxonomy" id="1748243"/>
    <lineage>
        <taxon>Bacteria</taxon>
        <taxon>Pseudomonadati</taxon>
        <taxon>Pseudomonadota</taxon>
        <taxon>Gammaproteobacteria</taxon>
        <taxon>Candidatus Tenderiales</taxon>
        <taxon>Candidatus Tenderiaceae</taxon>
        <taxon>Candidatus Tenderia</taxon>
    </lineage>
</organism>
<dbReference type="AlphaFoldDB" id="A0A832N5Y8"/>
<dbReference type="Pfam" id="PF13531">
    <property type="entry name" value="SBP_bac_11"/>
    <property type="match status" value="1"/>
</dbReference>
<evidence type="ECO:0000313" key="8">
    <source>
        <dbReference type="EMBL" id="HHJ81397.1"/>
    </source>
</evidence>
<feature type="chain" id="PRO_5032896401" evidence="7">
    <location>
        <begin position="20"/>
        <end position="245"/>
    </location>
</feature>
<dbReference type="NCBIfam" id="TIGR01256">
    <property type="entry name" value="modA"/>
    <property type="match status" value="1"/>
</dbReference>